<organism evidence="2 3">
    <name type="scientific">Agrocybe chaxingu</name>
    <dbReference type="NCBI Taxonomy" id="84603"/>
    <lineage>
        <taxon>Eukaryota</taxon>
        <taxon>Fungi</taxon>
        <taxon>Dikarya</taxon>
        <taxon>Basidiomycota</taxon>
        <taxon>Agaricomycotina</taxon>
        <taxon>Agaricomycetes</taxon>
        <taxon>Agaricomycetidae</taxon>
        <taxon>Agaricales</taxon>
        <taxon>Agaricineae</taxon>
        <taxon>Strophariaceae</taxon>
        <taxon>Agrocybe</taxon>
    </lineage>
</organism>
<feature type="region of interest" description="Disordered" evidence="1">
    <location>
        <begin position="85"/>
        <end position="104"/>
    </location>
</feature>
<gene>
    <name evidence="2" type="ORF">NLJ89_g11440</name>
</gene>
<keyword evidence="3" id="KW-1185">Reference proteome</keyword>
<feature type="region of interest" description="Disordered" evidence="1">
    <location>
        <begin position="132"/>
        <end position="157"/>
    </location>
</feature>
<protein>
    <submittedName>
        <fullName evidence="2">Uncharacterized protein</fullName>
    </submittedName>
</protein>
<dbReference type="EMBL" id="JANKHO010002636">
    <property type="protein sequence ID" value="KAJ3490339.1"/>
    <property type="molecule type" value="Genomic_DNA"/>
</dbReference>
<dbReference type="OrthoDB" id="6365676at2759"/>
<name>A0A9W8MR63_9AGAR</name>
<feature type="compositionally biased region" description="Polar residues" evidence="1">
    <location>
        <begin position="141"/>
        <end position="154"/>
    </location>
</feature>
<comment type="caution">
    <text evidence="2">The sequence shown here is derived from an EMBL/GenBank/DDBJ whole genome shotgun (WGS) entry which is preliminary data.</text>
</comment>
<feature type="region of interest" description="Disordered" evidence="1">
    <location>
        <begin position="245"/>
        <end position="273"/>
    </location>
</feature>
<feature type="compositionally biased region" description="Gly residues" evidence="1">
    <location>
        <begin position="247"/>
        <end position="256"/>
    </location>
</feature>
<proteinExistence type="predicted"/>
<reference evidence="2" key="1">
    <citation type="submission" date="2022-07" db="EMBL/GenBank/DDBJ databases">
        <title>Genome Sequence of Agrocybe chaxingu.</title>
        <authorList>
            <person name="Buettner E."/>
        </authorList>
    </citation>
    <scope>NUCLEOTIDE SEQUENCE</scope>
    <source>
        <strain evidence="2">MP-N11</strain>
    </source>
</reference>
<evidence type="ECO:0000256" key="1">
    <source>
        <dbReference type="SAM" id="MobiDB-lite"/>
    </source>
</evidence>
<accession>A0A9W8MR63</accession>
<sequence length="342" mass="37020">MPPRRSWWGTVEYHPLPVLPSLQASPTGLRHSVTLTVVIVIDDRLASWSGTIALSTRRLAVDAAVERVFGAVAPYTYIGNLPDRTHTASTSSTSSSQQQGYDRYAPHDERQEFSSAFGLMSLDDPNVLAGLANDGQPFFSDPSQSHNQPQQMQEEGQPLGQEIIHDRGVLMSDIGADVDTPMPMKRNSGQLQFPPSIEQQRPSTAGGVPSSSMLGMGGMGTPSKDADARELKEFWKQYMRTPLSGPGPAGVEGGMNFGNNSGSSASPSKNTPLGFRRQRVASLPSAKTPMVELHSFMQGGYGQNPAYQQHQQRQQESSKLGPMSSMRTTLHGNVEDLPAQAQ</sequence>
<feature type="compositionally biased region" description="Low complexity" evidence="1">
    <location>
        <begin position="89"/>
        <end position="99"/>
    </location>
</feature>
<dbReference type="AlphaFoldDB" id="A0A9W8MR63"/>
<evidence type="ECO:0000313" key="3">
    <source>
        <dbReference type="Proteomes" id="UP001148786"/>
    </source>
</evidence>
<feature type="region of interest" description="Disordered" evidence="1">
    <location>
        <begin position="297"/>
        <end position="342"/>
    </location>
</feature>
<feature type="region of interest" description="Disordered" evidence="1">
    <location>
        <begin position="192"/>
        <end position="225"/>
    </location>
</feature>
<feature type="compositionally biased region" description="Low complexity" evidence="1">
    <location>
        <begin position="257"/>
        <end position="270"/>
    </location>
</feature>
<feature type="compositionally biased region" description="Polar residues" evidence="1">
    <location>
        <begin position="192"/>
        <end position="203"/>
    </location>
</feature>
<evidence type="ECO:0000313" key="2">
    <source>
        <dbReference type="EMBL" id="KAJ3490339.1"/>
    </source>
</evidence>
<dbReference type="Proteomes" id="UP001148786">
    <property type="component" value="Unassembled WGS sequence"/>
</dbReference>